<accession>A0A0L0FHT6</accession>
<proteinExistence type="predicted"/>
<sequence>IQYASIRNSNIRKFANVMPGLRTMRQDPVENVFSFICSSNNNIARITQMVHNLKRVYGREISHEGLGMCQPEL</sequence>
<dbReference type="GO" id="GO:0006285">
    <property type="term" value="P:base-excision repair, AP site formation"/>
    <property type="evidence" value="ECO:0007669"/>
    <property type="project" value="TreeGrafter"/>
</dbReference>
<dbReference type="PANTHER" id="PTHR10242:SF2">
    <property type="entry name" value="N-GLYCOSYLASE_DNA LYASE"/>
    <property type="match status" value="1"/>
</dbReference>
<feature type="non-terminal residue" evidence="1">
    <location>
        <position position="1"/>
    </location>
</feature>
<dbReference type="EMBL" id="KQ243150">
    <property type="protein sequence ID" value="KNC76325.1"/>
    <property type="molecule type" value="Genomic_DNA"/>
</dbReference>
<dbReference type="InterPro" id="IPR052054">
    <property type="entry name" value="Oxidative_DNA_repair_enzyme"/>
</dbReference>
<dbReference type="Gene3D" id="1.10.340.30">
    <property type="entry name" value="Hypothetical protein, domain 2"/>
    <property type="match status" value="1"/>
</dbReference>
<dbReference type="GeneID" id="25911670"/>
<name>A0A0L0FHT6_9EUKA</name>
<reference evidence="1 2" key="1">
    <citation type="submission" date="2011-02" db="EMBL/GenBank/DDBJ databases">
        <title>The Genome Sequence of Sphaeroforma arctica JP610.</title>
        <authorList>
            <consortium name="The Broad Institute Genome Sequencing Platform"/>
            <person name="Russ C."/>
            <person name="Cuomo C."/>
            <person name="Young S.K."/>
            <person name="Zeng Q."/>
            <person name="Gargeya S."/>
            <person name="Alvarado L."/>
            <person name="Berlin A."/>
            <person name="Chapman S.B."/>
            <person name="Chen Z."/>
            <person name="Freedman E."/>
            <person name="Gellesch M."/>
            <person name="Goldberg J."/>
            <person name="Griggs A."/>
            <person name="Gujja S."/>
            <person name="Heilman E."/>
            <person name="Heiman D."/>
            <person name="Howarth C."/>
            <person name="Mehta T."/>
            <person name="Neiman D."/>
            <person name="Pearson M."/>
            <person name="Roberts A."/>
            <person name="Saif S."/>
            <person name="Shea T."/>
            <person name="Shenoy N."/>
            <person name="Sisk P."/>
            <person name="Stolte C."/>
            <person name="Sykes S."/>
            <person name="White J."/>
            <person name="Yandava C."/>
            <person name="Burger G."/>
            <person name="Gray M.W."/>
            <person name="Holland P.W.H."/>
            <person name="King N."/>
            <person name="Lang F.B.F."/>
            <person name="Roger A.J."/>
            <person name="Ruiz-Trillo I."/>
            <person name="Haas B."/>
            <person name="Nusbaum C."/>
            <person name="Birren B."/>
        </authorList>
    </citation>
    <scope>NUCLEOTIDE SEQUENCE [LARGE SCALE GENOMIC DNA]</scope>
    <source>
        <strain evidence="1 2">JP610</strain>
    </source>
</reference>
<dbReference type="InterPro" id="IPR011257">
    <property type="entry name" value="DNA_glycosylase"/>
</dbReference>
<dbReference type="STRING" id="667725.A0A0L0FHT6"/>
<dbReference type="Proteomes" id="UP000054560">
    <property type="component" value="Unassembled WGS sequence"/>
</dbReference>
<protein>
    <submittedName>
        <fullName evidence="1">Uncharacterized protein</fullName>
    </submittedName>
</protein>
<dbReference type="AlphaFoldDB" id="A0A0L0FHT6"/>
<keyword evidence="2" id="KW-1185">Reference proteome</keyword>
<dbReference type="eggNOG" id="KOG2875">
    <property type="taxonomic scope" value="Eukaryota"/>
</dbReference>
<evidence type="ECO:0000313" key="2">
    <source>
        <dbReference type="Proteomes" id="UP000054560"/>
    </source>
</evidence>
<dbReference type="SUPFAM" id="SSF48150">
    <property type="entry name" value="DNA-glycosylase"/>
    <property type="match status" value="1"/>
</dbReference>
<dbReference type="GO" id="GO:0034039">
    <property type="term" value="F:8-oxo-7,8-dihydroguanine DNA N-glycosylase activity"/>
    <property type="evidence" value="ECO:0007669"/>
    <property type="project" value="TreeGrafter"/>
</dbReference>
<gene>
    <name evidence="1" type="ORF">SARC_11166</name>
</gene>
<dbReference type="OrthoDB" id="238681at2759"/>
<dbReference type="RefSeq" id="XP_014150227.1">
    <property type="nucleotide sequence ID" value="XM_014294752.1"/>
</dbReference>
<dbReference type="GO" id="GO:0005634">
    <property type="term" value="C:nucleus"/>
    <property type="evidence" value="ECO:0007669"/>
    <property type="project" value="TreeGrafter"/>
</dbReference>
<evidence type="ECO:0000313" key="1">
    <source>
        <dbReference type="EMBL" id="KNC76325.1"/>
    </source>
</evidence>
<dbReference type="PANTHER" id="PTHR10242">
    <property type="entry name" value="8-OXOGUANINE DNA GLYCOSYLASE"/>
    <property type="match status" value="1"/>
</dbReference>
<organism evidence="1 2">
    <name type="scientific">Sphaeroforma arctica JP610</name>
    <dbReference type="NCBI Taxonomy" id="667725"/>
    <lineage>
        <taxon>Eukaryota</taxon>
        <taxon>Ichthyosporea</taxon>
        <taxon>Ichthyophonida</taxon>
        <taxon>Sphaeroforma</taxon>
    </lineage>
</organism>